<accession>A0ABP7RTS9</accession>
<feature type="domain" description="Signal transduction histidine kinase subgroup 3 dimerisation and phosphoacceptor" evidence="5">
    <location>
        <begin position="211"/>
        <end position="275"/>
    </location>
</feature>
<proteinExistence type="predicted"/>
<protein>
    <recommendedName>
        <fullName evidence="5">Signal transduction histidine kinase subgroup 3 dimerisation and phosphoacceptor domain-containing protein</fullName>
    </recommendedName>
</protein>
<feature type="transmembrane region" description="Helical" evidence="4">
    <location>
        <begin position="64"/>
        <end position="84"/>
    </location>
</feature>
<dbReference type="EMBL" id="BAABAL010000006">
    <property type="protein sequence ID" value="GAA4002140.1"/>
    <property type="molecule type" value="Genomic_DNA"/>
</dbReference>
<dbReference type="PANTHER" id="PTHR24421">
    <property type="entry name" value="NITRATE/NITRITE SENSOR PROTEIN NARX-RELATED"/>
    <property type="match status" value="1"/>
</dbReference>
<evidence type="ECO:0000256" key="4">
    <source>
        <dbReference type="SAM" id="Phobius"/>
    </source>
</evidence>
<feature type="transmembrane region" description="Helical" evidence="4">
    <location>
        <begin position="100"/>
        <end position="118"/>
    </location>
</feature>
<feature type="transmembrane region" description="Helical" evidence="4">
    <location>
        <begin position="166"/>
        <end position="190"/>
    </location>
</feature>
<dbReference type="Pfam" id="PF07730">
    <property type="entry name" value="HisKA_3"/>
    <property type="match status" value="1"/>
</dbReference>
<dbReference type="SUPFAM" id="SSF55874">
    <property type="entry name" value="ATPase domain of HSP90 chaperone/DNA topoisomerase II/histidine kinase"/>
    <property type="match status" value="1"/>
</dbReference>
<keyword evidence="4" id="KW-0812">Transmembrane</keyword>
<keyword evidence="4" id="KW-0472">Membrane</keyword>
<dbReference type="Proteomes" id="UP001501747">
    <property type="component" value="Unassembled WGS sequence"/>
</dbReference>
<evidence type="ECO:0000256" key="2">
    <source>
        <dbReference type="ARBA" id="ARBA00022777"/>
    </source>
</evidence>
<organism evidence="6 7">
    <name type="scientific">Allokutzneria multivorans</name>
    <dbReference type="NCBI Taxonomy" id="1142134"/>
    <lineage>
        <taxon>Bacteria</taxon>
        <taxon>Bacillati</taxon>
        <taxon>Actinomycetota</taxon>
        <taxon>Actinomycetes</taxon>
        <taxon>Pseudonocardiales</taxon>
        <taxon>Pseudonocardiaceae</taxon>
        <taxon>Allokutzneria</taxon>
    </lineage>
</organism>
<evidence type="ECO:0000313" key="7">
    <source>
        <dbReference type="Proteomes" id="UP001501747"/>
    </source>
</evidence>
<dbReference type="InterPro" id="IPR050482">
    <property type="entry name" value="Sensor_HK_TwoCompSys"/>
</dbReference>
<evidence type="ECO:0000256" key="3">
    <source>
        <dbReference type="ARBA" id="ARBA00023012"/>
    </source>
</evidence>
<dbReference type="PANTHER" id="PTHR24421:SF63">
    <property type="entry name" value="SENSOR HISTIDINE KINASE DESK"/>
    <property type="match status" value="1"/>
</dbReference>
<reference evidence="7" key="1">
    <citation type="journal article" date="2019" name="Int. J. Syst. Evol. Microbiol.">
        <title>The Global Catalogue of Microorganisms (GCM) 10K type strain sequencing project: providing services to taxonomists for standard genome sequencing and annotation.</title>
        <authorList>
            <consortium name="The Broad Institute Genomics Platform"/>
            <consortium name="The Broad Institute Genome Sequencing Center for Infectious Disease"/>
            <person name="Wu L."/>
            <person name="Ma J."/>
        </authorList>
    </citation>
    <scope>NUCLEOTIDE SEQUENCE [LARGE SCALE GENOMIC DNA]</scope>
    <source>
        <strain evidence="7">JCM 17342</strain>
    </source>
</reference>
<keyword evidence="7" id="KW-1185">Reference proteome</keyword>
<name>A0ABP7RTS9_9PSEU</name>
<dbReference type="Gene3D" id="3.30.565.10">
    <property type="entry name" value="Histidine kinase-like ATPase, C-terminal domain"/>
    <property type="match status" value="1"/>
</dbReference>
<feature type="transmembrane region" description="Helical" evidence="4">
    <location>
        <begin position="39"/>
        <end position="58"/>
    </location>
</feature>
<keyword evidence="3" id="KW-0902">Two-component regulatory system</keyword>
<comment type="caution">
    <text evidence="6">The sequence shown here is derived from an EMBL/GenBank/DDBJ whole genome shotgun (WGS) entry which is preliminary data.</text>
</comment>
<dbReference type="CDD" id="cd16917">
    <property type="entry name" value="HATPase_UhpB-NarQ-NarX-like"/>
    <property type="match status" value="1"/>
</dbReference>
<evidence type="ECO:0000259" key="5">
    <source>
        <dbReference type="Pfam" id="PF07730"/>
    </source>
</evidence>
<gene>
    <name evidence="6" type="ORF">GCM10022247_23610</name>
</gene>
<dbReference type="InterPro" id="IPR036890">
    <property type="entry name" value="HATPase_C_sf"/>
</dbReference>
<keyword evidence="4" id="KW-1133">Transmembrane helix</keyword>
<keyword evidence="1" id="KW-0808">Transferase</keyword>
<keyword evidence="2" id="KW-0418">Kinase</keyword>
<sequence>MVRVAAVLTNVIGSSVARVPPPQPLLEKRIRAVHAYTKWSLLGSVLVFALVPLLVLLFKGSGLWTLALAALQIVFAVFAGRLTLRGLSEYGTVRWTDRELLITLALSLISALVLVPTAQPTYSAWAAFSPAAAAGAAAAVLPSPARWVQTAVMAGLTALIGLAQPHLYWVVCIVIVVLVAVITVSQAWLWDVTEQINAARSTESELAVANERLRFAADLHDVLGHSLEVIAMKAELAVRLPDDERARATMAEVRQTAHDALSEVRDVVRGYRRVDLATELGGIRSLLEAAGIACRITGSLPSSQQPLFGAVLREAITNVLRHAAATRCEITFDGSGVTVLNDGVVGAPQDGTGTGLTGLAARVHAVGGRFTAGAEPGGTFRVSAEIPEEDAS</sequence>
<evidence type="ECO:0000256" key="1">
    <source>
        <dbReference type="ARBA" id="ARBA00022679"/>
    </source>
</evidence>
<dbReference type="InterPro" id="IPR011712">
    <property type="entry name" value="Sig_transdc_His_kin_sub3_dim/P"/>
</dbReference>
<dbReference type="Gene3D" id="1.20.5.1930">
    <property type="match status" value="1"/>
</dbReference>
<feature type="transmembrane region" description="Helical" evidence="4">
    <location>
        <begin position="124"/>
        <end position="145"/>
    </location>
</feature>
<evidence type="ECO:0000313" key="6">
    <source>
        <dbReference type="EMBL" id="GAA4002140.1"/>
    </source>
</evidence>